<feature type="compositionally biased region" description="Basic and acidic residues" evidence="1">
    <location>
        <begin position="64"/>
        <end position="73"/>
    </location>
</feature>
<reference evidence="2 3" key="1">
    <citation type="journal article" date="2019" name="Commun. Biol.">
        <title>The bagworm genome reveals a unique fibroin gene that provides high tensile strength.</title>
        <authorList>
            <person name="Kono N."/>
            <person name="Nakamura H."/>
            <person name="Ohtoshi R."/>
            <person name="Tomita M."/>
            <person name="Numata K."/>
            <person name="Arakawa K."/>
        </authorList>
    </citation>
    <scope>NUCLEOTIDE SEQUENCE [LARGE SCALE GENOMIC DNA]</scope>
</reference>
<evidence type="ECO:0000256" key="1">
    <source>
        <dbReference type="SAM" id="MobiDB-lite"/>
    </source>
</evidence>
<evidence type="ECO:0000313" key="2">
    <source>
        <dbReference type="EMBL" id="GBP58984.1"/>
    </source>
</evidence>
<dbReference type="AlphaFoldDB" id="A0A4C1X9G0"/>
<dbReference type="EMBL" id="BGZK01000750">
    <property type="protein sequence ID" value="GBP58984.1"/>
    <property type="molecule type" value="Genomic_DNA"/>
</dbReference>
<protein>
    <submittedName>
        <fullName evidence="2">Uncharacterized protein</fullName>
    </submittedName>
</protein>
<keyword evidence="3" id="KW-1185">Reference proteome</keyword>
<name>A0A4C1X9G0_EUMVA</name>
<accession>A0A4C1X9G0</accession>
<sequence length="87" mass="9096">MESKAGGSKQAHPPAYARAGECIGVVGDKLRAITKVKVYTFTHSQTVASRAAGAGGVLMSPPSETRHRSDPRRAAGALCARAHRRAV</sequence>
<comment type="caution">
    <text evidence="2">The sequence shown here is derived from an EMBL/GenBank/DDBJ whole genome shotgun (WGS) entry which is preliminary data.</text>
</comment>
<evidence type="ECO:0000313" key="3">
    <source>
        <dbReference type="Proteomes" id="UP000299102"/>
    </source>
</evidence>
<dbReference type="Proteomes" id="UP000299102">
    <property type="component" value="Unassembled WGS sequence"/>
</dbReference>
<gene>
    <name evidence="2" type="ORF">EVAR_14985_1</name>
</gene>
<proteinExistence type="predicted"/>
<organism evidence="2 3">
    <name type="scientific">Eumeta variegata</name>
    <name type="common">Bagworm moth</name>
    <name type="synonym">Eumeta japonica</name>
    <dbReference type="NCBI Taxonomy" id="151549"/>
    <lineage>
        <taxon>Eukaryota</taxon>
        <taxon>Metazoa</taxon>
        <taxon>Ecdysozoa</taxon>
        <taxon>Arthropoda</taxon>
        <taxon>Hexapoda</taxon>
        <taxon>Insecta</taxon>
        <taxon>Pterygota</taxon>
        <taxon>Neoptera</taxon>
        <taxon>Endopterygota</taxon>
        <taxon>Lepidoptera</taxon>
        <taxon>Glossata</taxon>
        <taxon>Ditrysia</taxon>
        <taxon>Tineoidea</taxon>
        <taxon>Psychidae</taxon>
        <taxon>Oiketicinae</taxon>
        <taxon>Eumeta</taxon>
    </lineage>
</organism>
<feature type="region of interest" description="Disordered" evidence="1">
    <location>
        <begin position="53"/>
        <end position="75"/>
    </location>
</feature>